<dbReference type="SUPFAM" id="SSF48695">
    <property type="entry name" value="Multiheme cytochromes"/>
    <property type="match status" value="1"/>
</dbReference>
<dbReference type="EMBL" id="NPEA01000003">
    <property type="protein sequence ID" value="PJZ78074.1"/>
    <property type="molecule type" value="Genomic_DNA"/>
</dbReference>
<organism evidence="2 3">
    <name type="scientific">Leptospira neocaledonica</name>
    <dbReference type="NCBI Taxonomy" id="2023192"/>
    <lineage>
        <taxon>Bacteria</taxon>
        <taxon>Pseudomonadati</taxon>
        <taxon>Spirochaetota</taxon>
        <taxon>Spirochaetia</taxon>
        <taxon>Leptospirales</taxon>
        <taxon>Leptospiraceae</taxon>
        <taxon>Leptospira</taxon>
    </lineage>
</organism>
<protein>
    <recommendedName>
        <fullName evidence="1">Cytochrome c-552/4 domain-containing protein</fullName>
    </recommendedName>
</protein>
<dbReference type="InterPro" id="IPR023155">
    <property type="entry name" value="Cyt_c-552/4"/>
</dbReference>
<comment type="caution">
    <text evidence="2">The sequence shown here is derived from an EMBL/GenBank/DDBJ whole genome shotgun (WGS) entry which is preliminary data.</text>
</comment>
<dbReference type="Pfam" id="PF13435">
    <property type="entry name" value="Cytochrome_C554"/>
    <property type="match status" value="2"/>
</dbReference>
<accession>A0A2N0A176</accession>
<dbReference type="InterPro" id="IPR036280">
    <property type="entry name" value="Multihaem_cyt_sf"/>
</dbReference>
<reference evidence="2 3" key="1">
    <citation type="submission" date="2017-07" db="EMBL/GenBank/DDBJ databases">
        <title>Leptospira spp. isolated from tropical soils.</title>
        <authorList>
            <person name="Thibeaux R."/>
            <person name="Iraola G."/>
            <person name="Ferres I."/>
            <person name="Bierque E."/>
            <person name="Girault D."/>
            <person name="Soupe-Gilbert M.-E."/>
            <person name="Picardeau M."/>
            <person name="Goarant C."/>
        </authorList>
    </citation>
    <scope>NUCLEOTIDE SEQUENCE [LARGE SCALE GENOMIC DNA]</scope>
    <source>
        <strain evidence="2 3">ES4-C-A1</strain>
    </source>
</reference>
<keyword evidence="3" id="KW-1185">Reference proteome</keyword>
<evidence type="ECO:0000313" key="2">
    <source>
        <dbReference type="EMBL" id="PJZ78074.1"/>
    </source>
</evidence>
<name>A0A2N0A176_9LEPT</name>
<dbReference type="RefSeq" id="WP_100767781.1">
    <property type="nucleotide sequence ID" value="NZ_NPEA01000003.1"/>
</dbReference>
<dbReference type="Gene3D" id="1.10.1130.10">
    <property type="entry name" value="Flavocytochrome C3, Chain A"/>
    <property type="match status" value="1"/>
</dbReference>
<evidence type="ECO:0000259" key="1">
    <source>
        <dbReference type="Pfam" id="PF13435"/>
    </source>
</evidence>
<feature type="domain" description="Cytochrome c-552/4" evidence="1">
    <location>
        <begin position="72"/>
        <end position="137"/>
    </location>
</feature>
<proteinExistence type="predicted"/>
<dbReference type="OrthoDB" id="9814800at2"/>
<sequence>MNFQFRVIRISKIVAFVFILISLANLKSDNLTNDIKNVLGFDKGIHPVGFDLKTDSIRDKNTGKLLESAADCKSCHKEIYENWFSSRHRVAHTNKLYRHSFSVEPMEWCENCHSPLKTISSNSLYKPEEGISCNVCHVRSGHIITEKLPSDAAKLYHQYKVVPDFASDKLCGSCHQFNFPTWQTLSNSSKTIQYSSLTMQGTVEEWENSGFAKDSDCLDCHLSPGTKKSHNFRGGHSLEDLKKSLMVEAKYVSSKTIMLKVKSIGIGHAYPTGDLFRALRLKVFSKDGVSVGEYILRKLYKVTSREERADSSNPKKLLYDTRIPAPDEGQNWAEKEFYLDRSDRPRSLKIELWIDYLNDVEKILSPIDKKESMKNIIRETIIIEDRNEYTEKESG</sequence>
<gene>
    <name evidence="2" type="ORF">CH365_06560</name>
</gene>
<evidence type="ECO:0000313" key="3">
    <source>
        <dbReference type="Proteomes" id="UP000231843"/>
    </source>
</evidence>
<dbReference type="Proteomes" id="UP000231843">
    <property type="component" value="Unassembled WGS sequence"/>
</dbReference>
<dbReference type="AlphaFoldDB" id="A0A2N0A176"/>
<feature type="domain" description="Cytochrome c-552/4" evidence="1">
    <location>
        <begin position="171"/>
        <end position="225"/>
    </location>
</feature>